<gene>
    <name evidence="2" type="ORF">DR980_08995</name>
</gene>
<evidence type="ECO:0000313" key="3">
    <source>
        <dbReference type="Proteomes" id="UP000253676"/>
    </source>
</evidence>
<dbReference type="AlphaFoldDB" id="A0A366AZF1"/>
<protein>
    <submittedName>
        <fullName evidence="2">Uncharacterized protein</fullName>
    </submittedName>
</protein>
<organism evidence="2 3">
    <name type="scientific">Flavobacterium psychrolimnae</name>
    <dbReference type="NCBI Taxonomy" id="249351"/>
    <lineage>
        <taxon>Bacteria</taxon>
        <taxon>Pseudomonadati</taxon>
        <taxon>Bacteroidota</taxon>
        <taxon>Flavobacteriia</taxon>
        <taxon>Flavobacteriales</taxon>
        <taxon>Flavobacteriaceae</taxon>
        <taxon>Flavobacterium</taxon>
    </lineage>
</organism>
<name>A0A366AZF1_9FLAO</name>
<dbReference type="EMBL" id="QNUX01000007">
    <property type="protein sequence ID" value="RBN50249.1"/>
    <property type="molecule type" value="Genomic_DNA"/>
</dbReference>
<sequence length="221" mass="26467">MEYPILESLKKYKTHFNQEQFISLNADSDFGNLNLNYSQIVIRIECVNSQIIDLYHKFYIEKHKRETEGFAMYNLDESYLNIMVTEQIFYWLRKTTDEIISLISLCTDFKSNGKYPKKIKVSSIGEFLKLKTPFIEVIEENKDLLKLLNEISNTFKHSFINPQIMAYKGSEYPVVFAYNLHYNDLKNEAKFIQIELKKFLNDYDKFLLEIKNYIEENFKYN</sequence>
<keyword evidence="3" id="KW-1185">Reference proteome</keyword>
<evidence type="ECO:0000256" key="1">
    <source>
        <dbReference type="SAM" id="Coils"/>
    </source>
</evidence>
<reference evidence="2 3" key="1">
    <citation type="submission" date="2018-07" db="EMBL/GenBank/DDBJ databases">
        <title>Complete genome sequence of Flavobacterium psychrolimnae LMG 22018.</title>
        <authorList>
            <person name="Kim D.-U."/>
        </authorList>
    </citation>
    <scope>NUCLEOTIDE SEQUENCE [LARGE SCALE GENOMIC DNA]</scope>
    <source>
        <strain evidence="2 3">LMG 22018</strain>
    </source>
</reference>
<dbReference type="Proteomes" id="UP000253676">
    <property type="component" value="Unassembled WGS sequence"/>
</dbReference>
<comment type="caution">
    <text evidence="2">The sequence shown here is derived from an EMBL/GenBank/DDBJ whole genome shotgun (WGS) entry which is preliminary data.</text>
</comment>
<feature type="coiled-coil region" evidence="1">
    <location>
        <begin position="182"/>
        <end position="216"/>
    </location>
</feature>
<evidence type="ECO:0000313" key="2">
    <source>
        <dbReference type="EMBL" id="RBN50249.1"/>
    </source>
</evidence>
<keyword evidence="1" id="KW-0175">Coiled coil</keyword>
<accession>A0A366AZF1</accession>
<proteinExistence type="predicted"/>